<keyword evidence="4" id="KW-1185">Reference proteome</keyword>
<feature type="domain" description="Rv3651-like C-terminal" evidence="2">
    <location>
        <begin position="227"/>
        <end position="335"/>
    </location>
</feature>
<name>A0A9X2EDF3_9NOCA</name>
<dbReference type="Pfam" id="PF18007">
    <property type="entry name" value="Rv3651-like_N"/>
    <property type="match status" value="1"/>
</dbReference>
<dbReference type="Proteomes" id="UP001139157">
    <property type="component" value="Unassembled WGS sequence"/>
</dbReference>
<comment type="caution">
    <text evidence="3">The sequence shown here is derived from an EMBL/GenBank/DDBJ whole genome shotgun (WGS) entry which is preliminary data.</text>
</comment>
<dbReference type="RefSeq" id="WP_251917771.1">
    <property type="nucleotide sequence ID" value="NZ_JAMRXG010000020.1"/>
</dbReference>
<feature type="domain" description="Rv3651-like N-terminal" evidence="1">
    <location>
        <begin position="4"/>
        <end position="97"/>
    </location>
</feature>
<dbReference type="AlphaFoldDB" id="A0A9X2EDF3"/>
<dbReference type="EMBL" id="JAMRXG010000020">
    <property type="protein sequence ID" value="MCM6778295.1"/>
    <property type="molecule type" value="Genomic_DNA"/>
</dbReference>
<evidence type="ECO:0000259" key="2">
    <source>
        <dbReference type="Pfam" id="PF21043"/>
    </source>
</evidence>
<dbReference type="Pfam" id="PF21043">
    <property type="entry name" value="Rv3651-like_C"/>
    <property type="match status" value="1"/>
</dbReference>
<gene>
    <name evidence="3" type="ORF">NDR86_32890</name>
</gene>
<proteinExistence type="predicted"/>
<dbReference type="InterPro" id="IPR041458">
    <property type="entry name" value="Rv3651-like_N"/>
</dbReference>
<dbReference type="Gene3D" id="3.30.450.20">
    <property type="entry name" value="PAS domain"/>
    <property type="match status" value="1"/>
</dbReference>
<sequence>MATKWLLLEMFEDRRPSVIAVGRSPKKFLPLERIIGHQLTLSEVKAAITEVGATHRRVDRISSDGSRRTVAVPLPISSRRLHGVMVWSGPPNEALPPRDRAGAWYFDITAGTSTRSDELLDLMGYAPQEYDAVREHSIAAVFADPLTPNYNEQGTALARLVRAERGQETQQVWTIRRPDGELRAGHYSCRMIHEPGSDGSPRRLLRGITHDIGPATETPVAPPPTILEHRVLVASADDGEYRVIMNTRTLQMLRWMGPPMPGIAWEALEGEPMPAIHPDDIAVARAMSDGLRAGRTAGRVRVRALDGSWMALDAKAVLMLLDQSTTAALVTIRLADPVT</sequence>
<dbReference type="InterPro" id="IPR048578">
    <property type="entry name" value="Rv3651-like_C"/>
</dbReference>
<evidence type="ECO:0000313" key="3">
    <source>
        <dbReference type="EMBL" id="MCM6778295.1"/>
    </source>
</evidence>
<reference evidence="3" key="1">
    <citation type="submission" date="2022-06" db="EMBL/GenBank/DDBJ databases">
        <title>Novel species in genus nocardia.</title>
        <authorList>
            <person name="Li F."/>
        </authorList>
    </citation>
    <scope>NUCLEOTIDE SEQUENCE</scope>
    <source>
        <strain evidence="3">CDC141</strain>
    </source>
</reference>
<accession>A0A9X2EDF3</accession>
<organism evidence="3 4">
    <name type="scientific">Nocardia pulmonis</name>
    <dbReference type="NCBI Taxonomy" id="2951408"/>
    <lineage>
        <taxon>Bacteria</taxon>
        <taxon>Bacillati</taxon>
        <taxon>Actinomycetota</taxon>
        <taxon>Actinomycetes</taxon>
        <taxon>Mycobacteriales</taxon>
        <taxon>Nocardiaceae</taxon>
        <taxon>Nocardia</taxon>
    </lineage>
</organism>
<protein>
    <submittedName>
        <fullName evidence="3">DUF5593 domain-containing protein</fullName>
    </submittedName>
</protein>
<evidence type="ECO:0000259" key="1">
    <source>
        <dbReference type="Pfam" id="PF18007"/>
    </source>
</evidence>
<evidence type="ECO:0000313" key="4">
    <source>
        <dbReference type="Proteomes" id="UP001139157"/>
    </source>
</evidence>